<dbReference type="Proteomes" id="UP000183653">
    <property type="component" value="Chromosome I"/>
</dbReference>
<evidence type="ECO:0000313" key="4">
    <source>
        <dbReference type="Proteomes" id="UP000183653"/>
    </source>
</evidence>
<dbReference type="RefSeq" id="WP_057725593.1">
    <property type="nucleotide sequence ID" value="NZ_JYLM01000011.1"/>
</dbReference>
<keyword evidence="1" id="KW-0472">Membrane</keyword>
<keyword evidence="4" id="KW-1185">Reference proteome</keyword>
<gene>
    <name evidence="3" type="ORF">SAMN04490197_0135</name>
</gene>
<dbReference type="EMBL" id="LT629782">
    <property type="protein sequence ID" value="SDT86908.1"/>
    <property type="molecule type" value="Genomic_DNA"/>
</dbReference>
<proteinExistence type="predicted"/>
<name>A0A1H2DWU1_9PSED</name>
<keyword evidence="1" id="KW-1133">Transmembrane helix</keyword>
<organism evidence="3 4">
    <name type="scientific">Pseudomonas orientalis</name>
    <dbReference type="NCBI Taxonomy" id="76758"/>
    <lineage>
        <taxon>Bacteria</taxon>
        <taxon>Pseudomonadati</taxon>
        <taxon>Pseudomonadota</taxon>
        <taxon>Gammaproteobacteria</taxon>
        <taxon>Pseudomonadales</taxon>
        <taxon>Pseudomonadaceae</taxon>
        <taxon>Pseudomonas</taxon>
    </lineage>
</organism>
<dbReference type="AlphaFoldDB" id="A0A1H2DWU1"/>
<feature type="domain" description="Type IV / VI secretion system DotU" evidence="2">
    <location>
        <begin position="19"/>
        <end position="218"/>
    </location>
</feature>
<dbReference type="PANTHER" id="PTHR38033:SF1">
    <property type="entry name" value="DOTU FAMILY TYPE IV_VI SECRETION SYSTEM PROTEIN"/>
    <property type="match status" value="1"/>
</dbReference>
<evidence type="ECO:0000313" key="3">
    <source>
        <dbReference type="EMBL" id="SDT86908.1"/>
    </source>
</evidence>
<keyword evidence="1" id="KW-0812">Transmembrane</keyword>
<feature type="transmembrane region" description="Helical" evidence="1">
    <location>
        <begin position="198"/>
        <end position="220"/>
    </location>
</feature>
<dbReference type="Gene3D" id="1.25.40.590">
    <property type="entry name" value="Type IV / VI secretion system, DotU"/>
    <property type="match status" value="1"/>
</dbReference>
<evidence type="ECO:0000256" key="1">
    <source>
        <dbReference type="SAM" id="Phobius"/>
    </source>
</evidence>
<sequence length="237" mass="26763">MTFAQTLGVVAAPVEKLLMKDLVRDFLSMALLIRRGSQAQDVTQFVRSVDQFFTGLEHDARAAGYSVEQVKDTQYALCAFLDESVLRAGESPLRSHFEVHSLQFQYFGVHLAGEGLFEKLTQLREDVKGNRDVLEVYHLCLALGFEGRYSLEQKEQLAYIANSLGQDLARGQQVPQALSPDWALPDQVSHLLRYEVPMWLYVALLAAGCGIVFWVLRWLLERDVALLAEQLTRLFGV</sequence>
<protein>
    <submittedName>
        <fullName evidence="3">Type VI secretion system protein ImpK</fullName>
    </submittedName>
</protein>
<dbReference type="Pfam" id="PF09850">
    <property type="entry name" value="DotU"/>
    <property type="match status" value="1"/>
</dbReference>
<evidence type="ECO:0000259" key="2">
    <source>
        <dbReference type="Pfam" id="PF09850"/>
    </source>
</evidence>
<reference evidence="3 4" key="1">
    <citation type="submission" date="2016-10" db="EMBL/GenBank/DDBJ databases">
        <authorList>
            <person name="Varghese N."/>
            <person name="Submissions S."/>
        </authorList>
    </citation>
    <scope>NUCLEOTIDE SEQUENCE [LARGE SCALE GENOMIC DNA]</scope>
    <source>
        <strain evidence="3 4">BS2775</strain>
    </source>
</reference>
<dbReference type="InterPro" id="IPR017732">
    <property type="entry name" value="T4/T6SS_DotU"/>
</dbReference>
<dbReference type="OrthoDB" id="345640at2"/>
<dbReference type="NCBIfam" id="TIGR03349">
    <property type="entry name" value="IV_VI_DotU"/>
    <property type="match status" value="1"/>
</dbReference>
<dbReference type="PANTHER" id="PTHR38033">
    <property type="entry name" value="MEMBRANE PROTEIN-RELATED"/>
    <property type="match status" value="1"/>
</dbReference>
<dbReference type="InterPro" id="IPR038522">
    <property type="entry name" value="T4/T6SS_DotU_sf"/>
</dbReference>
<accession>A0A1H2DWU1</accession>